<dbReference type="EMBL" id="JAAGNZ010000010">
    <property type="protein sequence ID" value="NEU70848.1"/>
    <property type="molecule type" value="Genomic_DNA"/>
</dbReference>
<accession>A0A6M0IRB3</accession>
<comment type="caution">
    <text evidence="1">The sequence shown here is derived from an EMBL/GenBank/DDBJ whole genome shotgun (WGS) entry which is preliminary data.</text>
</comment>
<dbReference type="RefSeq" id="WP_164044161.1">
    <property type="nucleotide sequence ID" value="NZ_JAAGNZ010000010.1"/>
</dbReference>
<reference evidence="1 2" key="1">
    <citation type="submission" date="2020-02" db="EMBL/GenBank/DDBJ databases">
        <title>Draft genome sequence of two Spirosoma agri KCTC 52727 and Spirosoma terrae KCTC 52035.</title>
        <authorList>
            <person name="Rojas J."/>
            <person name="Ambika Manirajan B."/>
            <person name="Ratering S."/>
            <person name="Suarez C."/>
            <person name="Schnell S."/>
        </authorList>
    </citation>
    <scope>NUCLEOTIDE SEQUENCE [LARGE SCALE GENOMIC DNA]</scope>
    <source>
        <strain evidence="1 2">KCTC 52727</strain>
    </source>
</reference>
<keyword evidence="2" id="KW-1185">Reference proteome</keyword>
<protein>
    <submittedName>
        <fullName evidence="1">Uncharacterized protein</fullName>
    </submittedName>
</protein>
<evidence type="ECO:0000313" key="2">
    <source>
        <dbReference type="Proteomes" id="UP000477386"/>
    </source>
</evidence>
<organism evidence="1 2">
    <name type="scientific">Spirosoma agri</name>
    <dbReference type="NCBI Taxonomy" id="1987381"/>
    <lineage>
        <taxon>Bacteria</taxon>
        <taxon>Pseudomonadati</taxon>
        <taxon>Bacteroidota</taxon>
        <taxon>Cytophagia</taxon>
        <taxon>Cytophagales</taxon>
        <taxon>Cytophagaceae</taxon>
        <taxon>Spirosoma</taxon>
    </lineage>
</organism>
<dbReference type="Proteomes" id="UP000477386">
    <property type="component" value="Unassembled WGS sequence"/>
</dbReference>
<gene>
    <name evidence="1" type="ORF">GK091_28545</name>
</gene>
<name>A0A6M0IRB3_9BACT</name>
<dbReference type="AlphaFoldDB" id="A0A6M0IRB3"/>
<proteinExistence type="predicted"/>
<sequence length="53" mass="5726">MATYDQCMEAQISCGQPRVVANSSSRRFPVDGANAGPIIFSVFQVTFVADMPD</sequence>
<evidence type="ECO:0000313" key="1">
    <source>
        <dbReference type="EMBL" id="NEU70848.1"/>
    </source>
</evidence>